<dbReference type="STRING" id="997296.PB1_11999"/>
<name>I3DVL1_BACMT</name>
<dbReference type="Proteomes" id="UP000010523">
    <property type="component" value="Unassembled WGS sequence"/>
</dbReference>
<accession>I3DVL1</accession>
<dbReference type="AlphaFoldDB" id="I3DVL1"/>
<sequence>MKLRQQAFQVLCQFQQAKCLKDEKRSEFHS</sequence>
<organism evidence="1 2">
    <name type="scientific">Bacillus methanolicus PB1</name>
    <dbReference type="NCBI Taxonomy" id="997296"/>
    <lineage>
        <taxon>Bacteria</taxon>
        <taxon>Bacillati</taxon>
        <taxon>Bacillota</taxon>
        <taxon>Bacilli</taxon>
        <taxon>Bacillales</taxon>
        <taxon>Bacillaceae</taxon>
        <taxon>Bacillus</taxon>
    </lineage>
</organism>
<evidence type="ECO:0000313" key="1">
    <source>
        <dbReference type="EMBL" id="EIJ78282.1"/>
    </source>
</evidence>
<protein>
    <submittedName>
        <fullName evidence="1">Uncharacterized protein</fullName>
    </submittedName>
</protein>
<evidence type="ECO:0000313" key="2">
    <source>
        <dbReference type="Proteomes" id="UP000010523"/>
    </source>
</evidence>
<dbReference type="EMBL" id="AFEU01000003">
    <property type="protein sequence ID" value="EIJ78282.1"/>
    <property type="molecule type" value="Genomic_DNA"/>
</dbReference>
<reference evidence="1 2" key="1">
    <citation type="journal article" date="2012" name="Appl. Environ. Microbiol.">
        <title>Genome Sequence of Thermotolerant Bacillus methanolicus: Features and Regulation Related to Methylotrophy and Production of L-Lysine and L-Glutamate from Methanol.</title>
        <authorList>
            <person name="Heggeset T.M."/>
            <person name="Krog A."/>
            <person name="Balzer S."/>
            <person name="Wentzel A."/>
            <person name="Ellingsen T.E."/>
            <person name="Brautaset T."/>
        </authorList>
    </citation>
    <scope>NUCLEOTIDE SEQUENCE [LARGE SCALE GENOMIC DNA]</scope>
    <source>
        <strain evidence="1 2">PB1</strain>
    </source>
</reference>
<proteinExistence type="predicted"/>
<gene>
    <name evidence="1" type="ORF">PB1_11999</name>
</gene>
<comment type="caution">
    <text evidence="1">The sequence shown here is derived from an EMBL/GenBank/DDBJ whole genome shotgun (WGS) entry which is preliminary data.</text>
</comment>
<keyword evidence="2" id="KW-1185">Reference proteome</keyword>